<reference evidence="5 6" key="1">
    <citation type="submission" date="2020-08" db="EMBL/GenBank/DDBJ databases">
        <title>Genomic Encyclopedia of Type Strains, Phase IV (KMG-IV): sequencing the most valuable type-strain genomes for metagenomic binning, comparative biology and taxonomic classification.</title>
        <authorList>
            <person name="Goeker M."/>
        </authorList>
    </citation>
    <scope>NUCLEOTIDE SEQUENCE [LARGE SCALE GENOMIC DNA]</scope>
    <source>
        <strain evidence="5 6">DSM 102850</strain>
    </source>
</reference>
<sequence length="487" mass="52600">MTDRLSEKTLDQLSQEARRPGYDRATLRPRMVHLGVGAFHRAHQAVCTEDAIEAKGGDWGVTGISLRSDTAETQLAPQDGLFTVGTREGQDQSLRLIGNLTRVLTAPKAPQAVRAALAAPDLSVVTLTITEKGYALDPATGNLRTDAPEIAADLRSPREPASAIGYLVEAFRNRREASLAPFTTVSCDNLPSNGERLRSAVLQFAGAVDKDLASWIEAEAAFPETMVDRIVPAVTEEDLARAEAQMGLRDEGHIATEPFFQWAIEDSFCGPRPSWEAGGALFVSEVAPYEAAKLRLLNGPHSAIAYLGYLAGHTYVHQVMADEDLCAFVTALMEEEIAPTVKAPDGFDLASYTQDLRDRFRNPALNHRTWQIAMDGSQKLPQRLLNTIRDRRAAGAPIEKLATAVAAWMAYARGRDLNGEPIDVRDPMKDRLAEIGGAGSAADLVSGYLALKDVFGDDLPRDEAFRTAVTGKLEALLAGGVTAALRG</sequence>
<name>A0A840I591_9PROT</name>
<dbReference type="PANTHER" id="PTHR43362:SF1">
    <property type="entry name" value="MANNITOL DEHYDROGENASE 2-RELATED"/>
    <property type="match status" value="1"/>
</dbReference>
<dbReference type="SUPFAM" id="SSF48179">
    <property type="entry name" value="6-phosphogluconate dehydrogenase C-terminal domain-like"/>
    <property type="match status" value="1"/>
</dbReference>
<dbReference type="InterPro" id="IPR000669">
    <property type="entry name" value="Mannitol_DH"/>
</dbReference>
<dbReference type="InterPro" id="IPR013328">
    <property type="entry name" value="6PGD_dom2"/>
</dbReference>
<dbReference type="InterPro" id="IPR050988">
    <property type="entry name" value="Mannitol_DH/Oxidoreductase"/>
</dbReference>
<accession>A0A840I591</accession>
<keyword evidence="1 5" id="KW-0560">Oxidoreductase</keyword>
<feature type="domain" description="Mannitol dehydrogenase C-terminal" evidence="4">
    <location>
        <begin position="286"/>
        <end position="476"/>
    </location>
</feature>
<proteinExistence type="predicted"/>
<dbReference type="Proteomes" id="UP000563524">
    <property type="component" value="Unassembled WGS sequence"/>
</dbReference>
<dbReference type="Gene3D" id="3.40.50.720">
    <property type="entry name" value="NAD(P)-binding Rossmann-like Domain"/>
    <property type="match status" value="1"/>
</dbReference>
<feature type="domain" description="Mannitol dehydrogenase N-terminal" evidence="3">
    <location>
        <begin position="30"/>
        <end position="276"/>
    </location>
</feature>
<dbReference type="RefSeq" id="WP_183818072.1">
    <property type="nucleotide sequence ID" value="NZ_JACHOB010000004.1"/>
</dbReference>
<comment type="caution">
    <text evidence="5">The sequence shown here is derived from an EMBL/GenBank/DDBJ whole genome shotgun (WGS) entry which is preliminary data.</text>
</comment>
<dbReference type="InterPro" id="IPR013131">
    <property type="entry name" value="Mannitol_DH_N"/>
</dbReference>
<dbReference type="InterPro" id="IPR036291">
    <property type="entry name" value="NAD(P)-bd_dom_sf"/>
</dbReference>
<organism evidence="5 6">
    <name type="scientific">Parvularcula dongshanensis</name>
    <dbReference type="NCBI Taxonomy" id="1173995"/>
    <lineage>
        <taxon>Bacteria</taxon>
        <taxon>Pseudomonadati</taxon>
        <taxon>Pseudomonadota</taxon>
        <taxon>Alphaproteobacteria</taxon>
        <taxon>Parvularculales</taxon>
        <taxon>Parvularculaceae</taxon>
        <taxon>Parvularcula</taxon>
    </lineage>
</organism>
<dbReference type="SUPFAM" id="SSF51735">
    <property type="entry name" value="NAD(P)-binding Rossmann-fold domains"/>
    <property type="match status" value="1"/>
</dbReference>
<evidence type="ECO:0000313" key="5">
    <source>
        <dbReference type="EMBL" id="MBB4659451.1"/>
    </source>
</evidence>
<evidence type="ECO:0000259" key="4">
    <source>
        <dbReference type="Pfam" id="PF08125"/>
    </source>
</evidence>
<dbReference type="InterPro" id="IPR013118">
    <property type="entry name" value="Mannitol_DH_C"/>
</dbReference>
<dbReference type="Pfam" id="PF08125">
    <property type="entry name" value="Mannitol_dh_C"/>
    <property type="match status" value="1"/>
</dbReference>
<evidence type="ECO:0000256" key="2">
    <source>
        <dbReference type="SAM" id="MobiDB-lite"/>
    </source>
</evidence>
<dbReference type="InterPro" id="IPR008927">
    <property type="entry name" value="6-PGluconate_DH-like_C_sf"/>
</dbReference>
<keyword evidence="6" id="KW-1185">Reference proteome</keyword>
<evidence type="ECO:0000313" key="6">
    <source>
        <dbReference type="Proteomes" id="UP000563524"/>
    </source>
</evidence>
<gene>
    <name evidence="5" type="ORF">GGQ59_001988</name>
</gene>
<dbReference type="PRINTS" id="PR00084">
    <property type="entry name" value="MTLDHDRGNASE"/>
</dbReference>
<dbReference type="Pfam" id="PF01232">
    <property type="entry name" value="Mannitol_dh"/>
    <property type="match status" value="1"/>
</dbReference>
<dbReference type="AlphaFoldDB" id="A0A840I591"/>
<evidence type="ECO:0000259" key="3">
    <source>
        <dbReference type="Pfam" id="PF01232"/>
    </source>
</evidence>
<protein>
    <submittedName>
        <fullName evidence="5">Fructuronate reductase</fullName>
        <ecNumber evidence="5">1.1.1.57</ecNumber>
    </submittedName>
</protein>
<dbReference type="EMBL" id="JACHOB010000004">
    <property type="protein sequence ID" value="MBB4659451.1"/>
    <property type="molecule type" value="Genomic_DNA"/>
</dbReference>
<feature type="region of interest" description="Disordered" evidence="2">
    <location>
        <begin position="1"/>
        <end position="24"/>
    </location>
</feature>
<dbReference type="GO" id="GO:0008866">
    <property type="term" value="F:fructuronate reductase activity"/>
    <property type="evidence" value="ECO:0007669"/>
    <property type="project" value="UniProtKB-EC"/>
</dbReference>
<dbReference type="EC" id="1.1.1.57" evidence="5"/>
<dbReference type="Gene3D" id="1.10.1040.10">
    <property type="entry name" value="N-(1-d-carboxylethyl)-l-norvaline Dehydrogenase, domain 2"/>
    <property type="match status" value="1"/>
</dbReference>
<evidence type="ECO:0000256" key="1">
    <source>
        <dbReference type="ARBA" id="ARBA00023002"/>
    </source>
</evidence>
<dbReference type="PANTHER" id="PTHR43362">
    <property type="entry name" value="MANNITOL DEHYDROGENASE DSF1-RELATED"/>
    <property type="match status" value="1"/>
</dbReference>